<dbReference type="SUPFAM" id="SSF56112">
    <property type="entry name" value="Protein kinase-like (PK-like)"/>
    <property type="match status" value="1"/>
</dbReference>
<dbReference type="Proteomes" id="UP000829354">
    <property type="component" value="Chromosome X"/>
</dbReference>
<dbReference type="InterPro" id="IPR050235">
    <property type="entry name" value="CK1_Ser-Thr_kinase"/>
</dbReference>
<dbReference type="Gene3D" id="1.10.510.10">
    <property type="entry name" value="Transferase(Phosphotransferase) domain 1"/>
    <property type="match status" value="1"/>
</dbReference>
<dbReference type="Pfam" id="PF00069">
    <property type="entry name" value="Pkinase"/>
    <property type="match status" value="1"/>
</dbReference>
<feature type="domain" description="Protein kinase" evidence="1">
    <location>
        <begin position="14"/>
        <end position="227"/>
    </location>
</feature>
<dbReference type="PANTHER" id="PTHR11909">
    <property type="entry name" value="CASEIN KINASE-RELATED"/>
    <property type="match status" value="1"/>
</dbReference>
<dbReference type="GO" id="GO:0004672">
    <property type="term" value="F:protein kinase activity"/>
    <property type="evidence" value="ECO:0007669"/>
    <property type="project" value="InterPro"/>
</dbReference>
<dbReference type="GO" id="GO:0005524">
    <property type="term" value="F:ATP binding"/>
    <property type="evidence" value="ECO:0007669"/>
    <property type="project" value="InterPro"/>
</dbReference>
<protein>
    <recommendedName>
        <fullName evidence="1">Protein kinase domain-containing protein</fullName>
    </recommendedName>
</protein>
<dbReference type="InterPro" id="IPR000719">
    <property type="entry name" value="Prot_kinase_dom"/>
</dbReference>
<dbReference type="EMBL" id="CP092625">
    <property type="protein sequence ID" value="UMM40851.1"/>
    <property type="molecule type" value="Genomic_DNA"/>
</dbReference>
<gene>
    <name evidence="2" type="ORF">L5515_017357</name>
</gene>
<accession>A0AAE9F967</accession>
<dbReference type="AlphaFoldDB" id="A0AAE9F967"/>
<proteinExistence type="predicted"/>
<name>A0AAE9F967_CAEBR</name>
<dbReference type="InterPro" id="IPR011009">
    <property type="entry name" value="Kinase-like_dom_sf"/>
</dbReference>
<sequence length="227" mass="25709">MSLFPMHQILNNRYEVIKLINEGYFSLIYAAKELDSHSEVAVKQLKYEDDSEMKNEFEIMIRLAPFDYIPTPLKFGVNPDNSSFFIISMEGKSLYELQAENNNNKFTSNTTTLILLHSLVAIKSVHESGIAHGDISFKNVGVPNSAGKKRIILYDFGCAVPADPISTHRDIMDVLNVTEQVSIRNRTLKDCCDEFEGSTGTTVNDLIKMISDQPMFNPESPFDWELE</sequence>
<dbReference type="SMART" id="SM00220">
    <property type="entry name" value="S_TKc"/>
    <property type="match status" value="1"/>
</dbReference>
<dbReference type="FunFam" id="1.10.510.10:FF:002459">
    <property type="match status" value="1"/>
</dbReference>
<keyword evidence="3" id="KW-1185">Reference proteome</keyword>
<dbReference type="PROSITE" id="PS50011">
    <property type="entry name" value="PROTEIN_KINASE_DOM"/>
    <property type="match status" value="1"/>
</dbReference>
<evidence type="ECO:0000313" key="2">
    <source>
        <dbReference type="EMBL" id="UMM40851.1"/>
    </source>
</evidence>
<evidence type="ECO:0000313" key="3">
    <source>
        <dbReference type="Proteomes" id="UP000829354"/>
    </source>
</evidence>
<organism evidence="2 3">
    <name type="scientific">Caenorhabditis briggsae</name>
    <dbReference type="NCBI Taxonomy" id="6238"/>
    <lineage>
        <taxon>Eukaryota</taxon>
        <taxon>Metazoa</taxon>
        <taxon>Ecdysozoa</taxon>
        <taxon>Nematoda</taxon>
        <taxon>Chromadorea</taxon>
        <taxon>Rhabditida</taxon>
        <taxon>Rhabditina</taxon>
        <taxon>Rhabditomorpha</taxon>
        <taxon>Rhabditoidea</taxon>
        <taxon>Rhabditidae</taxon>
        <taxon>Peloderinae</taxon>
        <taxon>Caenorhabditis</taxon>
    </lineage>
</organism>
<reference evidence="2 3" key="1">
    <citation type="submission" date="2022-04" db="EMBL/GenBank/DDBJ databases">
        <title>Chromosome-level reference genomes for two strains of Caenorhabditis briggsae: an improved platform for comparative genomics.</title>
        <authorList>
            <person name="Stevens L."/>
            <person name="Andersen E."/>
        </authorList>
    </citation>
    <scope>NUCLEOTIDE SEQUENCE [LARGE SCALE GENOMIC DNA]</scope>
    <source>
        <strain evidence="2">VX34</strain>
        <tissue evidence="2">Whole-organism</tissue>
    </source>
</reference>
<evidence type="ECO:0000259" key="1">
    <source>
        <dbReference type="PROSITE" id="PS50011"/>
    </source>
</evidence>